<feature type="transmembrane region" description="Helical" evidence="1">
    <location>
        <begin position="135"/>
        <end position="155"/>
    </location>
</feature>
<reference evidence="2" key="1">
    <citation type="journal article" date="2021" name="Nat. Commun.">
        <title>Genetic determinants of endophytism in the Arabidopsis root mycobiome.</title>
        <authorList>
            <person name="Mesny F."/>
            <person name="Miyauchi S."/>
            <person name="Thiergart T."/>
            <person name="Pickel B."/>
            <person name="Atanasova L."/>
            <person name="Karlsson M."/>
            <person name="Huettel B."/>
            <person name="Barry K.W."/>
            <person name="Haridas S."/>
            <person name="Chen C."/>
            <person name="Bauer D."/>
            <person name="Andreopoulos W."/>
            <person name="Pangilinan J."/>
            <person name="LaButti K."/>
            <person name="Riley R."/>
            <person name="Lipzen A."/>
            <person name="Clum A."/>
            <person name="Drula E."/>
            <person name="Henrissat B."/>
            <person name="Kohler A."/>
            <person name="Grigoriev I.V."/>
            <person name="Martin F.M."/>
            <person name="Hacquard S."/>
        </authorList>
    </citation>
    <scope>NUCLEOTIDE SEQUENCE</scope>
    <source>
        <strain evidence="2">MPI-CAGE-CH-0230</strain>
    </source>
</reference>
<keyword evidence="1" id="KW-0472">Membrane</keyword>
<keyword evidence="1" id="KW-1133">Transmembrane helix</keyword>
<dbReference type="GeneID" id="70185026"/>
<accession>A0A9P9BK76</accession>
<sequence>MMLKSAVKTFGKGAATKPLFVYETMARWIARGIQFVFALIVCGLYGSRVASDSRHGLGQDPAWVFALFVAGTSCITCVIFAIPQPFIKTHRLFPWDLLLLLFWIIVFGIFASTFLTKPDDLKEYEGTSVSVMKGAVWVDLVNCIFWAITGGYGCFRSFVGDKINNKIDHKLDDLEGAISDKVDGYVPGGFAKAEQAHGKYGHIVPKVLPKILDKVHLKR</sequence>
<organism evidence="2 3">
    <name type="scientific">Microdochium trichocladiopsis</name>
    <dbReference type="NCBI Taxonomy" id="1682393"/>
    <lineage>
        <taxon>Eukaryota</taxon>
        <taxon>Fungi</taxon>
        <taxon>Dikarya</taxon>
        <taxon>Ascomycota</taxon>
        <taxon>Pezizomycotina</taxon>
        <taxon>Sordariomycetes</taxon>
        <taxon>Xylariomycetidae</taxon>
        <taxon>Xylariales</taxon>
        <taxon>Microdochiaceae</taxon>
        <taxon>Microdochium</taxon>
    </lineage>
</organism>
<dbReference type="RefSeq" id="XP_046006463.1">
    <property type="nucleotide sequence ID" value="XM_046155480.1"/>
</dbReference>
<dbReference type="EMBL" id="JAGTJQ010000011">
    <property type="protein sequence ID" value="KAH7018196.1"/>
    <property type="molecule type" value="Genomic_DNA"/>
</dbReference>
<dbReference type="PANTHER" id="PTHR42083:SF1">
    <property type="entry name" value="MARVEL DOMAIN-CONTAINING PROTEIN"/>
    <property type="match status" value="1"/>
</dbReference>
<evidence type="ECO:0000313" key="2">
    <source>
        <dbReference type="EMBL" id="KAH7018196.1"/>
    </source>
</evidence>
<dbReference type="Proteomes" id="UP000756346">
    <property type="component" value="Unassembled WGS sequence"/>
</dbReference>
<evidence type="ECO:0008006" key="4">
    <source>
        <dbReference type="Google" id="ProtNLM"/>
    </source>
</evidence>
<evidence type="ECO:0000256" key="1">
    <source>
        <dbReference type="SAM" id="Phobius"/>
    </source>
</evidence>
<keyword evidence="1" id="KW-0812">Transmembrane</keyword>
<dbReference type="AlphaFoldDB" id="A0A9P9BK76"/>
<proteinExistence type="predicted"/>
<keyword evidence="3" id="KW-1185">Reference proteome</keyword>
<feature type="transmembrane region" description="Helical" evidence="1">
    <location>
        <begin position="62"/>
        <end position="83"/>
    </location>
</feature>
<gene>
    <name evidence="2" type="ORF">B0I36DRAFT_335472</name>
</gene>
<feature type="transmembrane region" description="Helical" evidence="1">
    <location>
        <begin position="28"/>
        <end position="50"/>
    </location>
</feature>
<dbReference type="OrthoDB" id="5363290at2759"/>
<evidence type="ECO:0000313" key="3">
    <source>
        <dbReference type="Proteomes" id="UP000756346"/>
    </source>
</evidence>
<dbReference type="PANTHER" id="PTHR42083">
    <property type="entry name" value="MARVEL DOMAIN-CONTAINING PROTEIN"/>
    <property type="match status" value="1"/>
</dbReference>
<name>A0A9P9BK76_9PEZI</name>
<protein>
    <recommendedName>
        <fullName evidence="4">MARVEL domain-containing protein</fullName>
    </recommendedName>
</protein>
<feature type="transmembrane region" description="Helical" evidence="1">
    <location>
        <begin position="95"/>
        <end position="115"/>
    </location>
</feature>
<comment type="caution">
    <text evidence="2">The sequence shown here is derived from an EMBL/GenBank/DDBJ whole genome shotgun (WGS) entry which is preliminary data.</text>
</comment>